<dbReference type="AlphaFoldDB" id="A0A9W6IYM0"/>
<dbReference type="InterPro" id="IPR053803">
    <property type="entry name" value="DUF6949"/>
</dbReference>
<feature type="signal peptide" evidence="2">
    <location>
        <begin position="1"/>
        <end position="21"/>
    </location>
</feature>
<keyword evidence="1" id="KW-0472">Membrane</keyword>
<feature type="transmembrane region" description="Helical" evidence="1">
    <location>
        <begin position="73"/>
        <end position="102"/>
    </location>
</feature>
<organism evidence="3 6">
    <name type="scientific">Methylopila capsulata</name>
    <dbReference type="NCBI Taxonomy" id="61654"/>
    <lineage>
        <taxon>Bacteria</taxon>
        <taxon>Pseudomonadati</taxon>
        <taxon>Pseudomonadota</taxon>
        <taxon>Alphaproteobacteria</taxon>
        <taxon>Hyphomicrobiales</taxon>
        <taxon>Methylopilaceae</taxon>
        <taxon>Methylopila</taxon>
    </lineage>
</organism>
<keyword evidence="1" id="KW-1133">Transmembrane helix</keyword>
<evidence type="ECO:0000313" key="6">
    <source>
        <dbReference type="Proteomes" id="UP001143400"/>
    </source>
</evidence>
<evidence type="ECO:0000313" key="3">
    <source>
        <dbReference type="EMBL" id="GLK57555.1"/>
    </source>
</evidence>
<reference evidence="4 5" key="2">
    <citation type="submission" date="2021-01" db="EMBL/GenBank/DDBJ databases">
        <title>Genomic Encyclopedia of Type Strains, Phase IV (KMG-IV): sequencing the most valuable type-strain genomes for metagenomic binning, comparative biology and taxonomic classification.</title>
        <authorList>
            <person name="Goeker M."/>
        </authorList>
    </citation>
    <scope>NUCLEOTIDE SEQUENCE [LARGE SCALE GENOMIC DNA]</scope>
    <source>
        <strain evidence="4 5">DSM 6130</strain>
    </source>
</reference>
<reference evidence="3" key="3">
    <citation type="submission" date="2023-01" db="EMBL/GenBank/DDBJ databases">
        <authorList>
            <person name="Sun Q."/>
            <person name="Evtushenko L."/>
        </authorList>
    </citation>
    <scope>NUCLEOTIDE SEQUENCE</scope>
    <source>
        <strain evidence="3">VKM B-1606</strain>
    </source>
</reference>
<accession>A0A9W6IYM0</accession>
<dbReference type="EMBL" id="BSFF01000010">
    <property type="protein sequence ID" value="GLK57555.1"/>
    <property type="molecule type" value="Genomic_DNA"/>
</dbReference>
<comment type="caution">
    <text evidence="3">The sequence shown here is derived from an EMBL/GenBank/DDBJ whole genome shotgun (WGS) entry which is preliminary data.</text>
</comment>
<protein>
    <submittedName>
        <fullName evidence="3">Uncharacterized protein</fullName>
    </submittedName>
</protein>
<evidence type="ECO:0000313" key="4">
    <source>
        <dbReference type="EMBL" id="MBM7853231.1"/>
    </source>
</evidence>
<keyword evidence="5" id="KW-1185">Reference proteome</keyword>
<reference evidence="3" key="1">
    <citation type="journal article" date="2014" name="Int. J. Syst. Evol. Microbiol.">
        <title>Complete genome sequence of Corynebacterium casei LMG S-19264T (=DSM 44701T), isolated from a smear-ripened cheese.</title>
        <authorList>
            <consortium name="US DOE Joint Genome Institute (JGI-PGF)"/>
            <person name="Walter F."/>
            <person name="Albersmeier A."/>
            <person name="Kalinowski J."/>
            <person name="Ruckert C."/>
        </authorList>
    </citation>
    <scope>NUCLEOTIDE SEQUENCE</scope>
    <source>
        <strain evidence="3">VKM B-1606</strain>
    </source>
</reference>
<feature type="transmembrane region" description="Helical" evidence="1">
    <location>
        <begin position="43"/>
        <end position="61"/>
    </location>
</feature>
<dbReference type="EMBL" id="JAFBCY010000004">
    <property type="protein sequence ID" value="MBM7853231.1"/>
    <property type="molecule type" value="Genomic_DNA"/>
</dbReference>
<dbReference type="Proteomes" id="UP001143400">
    <property type="component" value="Unassembled WGS sequence"/>
</dbReference>
<keyword evidence="2" id="KW-0732">Signal</keyword>
<dbReference type="RefSeq" id="WP_204951691.1">
    <property type="nucleotide sequence ID" value="NZ_BSFF01000010.1"/>
</dbReference>
<sequence length="104" mass="10552">MSPFVASLFTLCLGFALSALAASAFEAATARRASFRLLRSPDSTAVVAVPLVTVAAPYMMARNLIALRARRRSAIGVAVGTVLAGLWSLALGSVALSGAAALGM</sequence>
<keyword evidence="1" id="KW-0812">Transmembrane</keyword>
<name>A0A9W6IYM0_9HYPH</name>
<evidence type="ECO:0000256" key="2">
    <source>
        <dbReference type="SAM" id="SignalP"/>
    </source>
</evidence>
<dbReference type="Proteomes" id="UP000758856">
    <property type="component" value="Unassembled WGS sequence"/>
</dbReference>
<dbReference type="Pfam" id="PF22258">
    <property type="entry name" value="DUF6949"/>
    <property type="match status" value="1"/>
</dbReference>
<evidence type="ECO:0000256" key="1">
    <source>
        <dbReference type="SAM" id="Phobius"/>
    </source>
</evidence>
<gene>
    <name evidence="3" type="ORF">GCM10008170_35750</name>
    <name evidence="4" type="ORF">JOD31_003482</name>
</gene>
<evidence type="ECO:0000313" key="5">
    <source>
        <dbReference type="Proteomes" id="UP000758856"/>
    </source>
</evidence>
<feature type="chain" id="PRO_5040739711" evidence="2">
    <location>
        <begin position="22"/>
        <end position="104"/>
    </location>
</feature>
<proteinExistence type="predicted"/>